<gene>
    <name evidence="1" type="ORF">DKP91_00090</name>
</gene>
<dbReference type="AlphaFoldDB" id="A0A1X4JFJ0"/>
<name>A0A1X4JFJ0_ENTFC</name>
<sequence length="72" mass="8559">MFKVQFLGIKSNLCKNMESHFHKIFSSYSKLNEFFTTSRQSLGLLKLYLPFDRTISNLTKNQYNKEVSKKYP</sequence>
<comment type="caution">
    <text evidence="1">The sequence shown here is derived from an EMBL/GenBank/DDBJ whole genome shotgun (WGS) entry which is preliminary data.</text>
</comment>
<evidence type="ECO:0000313" key="1">
    <source>
        <dbReference type="EMBL" id="PZM57152.1"/>
    </source>
</evidence>
<evidence type="ECO:0000313" key="2">
    <source>
        <dbReference type="Proteomes" id="UP000249070"/>
    </source>
</evidence>
<proteinExistence type="predicted"/>
<dbReference type="Proteomes" id="UP000249070">
    <property type="component" value="Unassembled WGS sequence"/>
</dbReference>
<protein>
    <submittedName>
        <fullName evidence="1">Uncharacterized protein</fullName>
    </submittedName>
</protein>
<organism evidence="1 2">
    <name type="scientific">Enterococcus faecium</name>
    <name type="common">Streptococcus faecium</name>
    <dbReference type="NCBI Taxonomy" id="1352"/>
    <lineage>
        <taxon>Bacteria</taxon>
        <taxon>Bacillati</taxon>
        <taxon>Bacillota</taxon>
        <taxon>Bacilli</taxon>
        <taxon>Lactobacillales</taxon>
        <taxon>Enterococcaceae</taxon>
        <taxon>Enterococcus</taxon>
    </lineage>
</organism>
<accession>A0A1X4JFJ0</accession>
<dbReference type="EMBL" id="QHGU01000001">
    <property type="protein sequence ID" value="PZM57152.1"/>
    <property type="molecule type" value="Genomic_DNA"/>
</dbReference>
<reference evidence="1 2" key="1">
    <citation type="submission" date="2018-05" db="EMBL/GenBank/DDBJ databases">
        <title>Vancomycin-resistant Enterococcus faecium strain from Chelyabinsk, Russia.</title>
        <authorList>
            <person name="Gostev V."/>
            <person name="Goncharov A."/>
            <person name="Kolodzhieva V."/>
            <person name="Suvorov A."/>
            <person name="Sidorenko S."/>
            <person name="Zueva L."/>
        </authorList>
    </citation>
    <scope>NUCLEOTIDE SEQUENCE [LARGE SCALE GENOMIC DNA]</scope>
    <source>
        <strain evidence="1 2">20</strain>
    </source>
</reference>